<dbReference type="AlphaFoldDB" id="A0AAE1MP76"/>
<dbReference type="InterPro" id="IPR038408">
    <property type="entry name" value="GNK2_sf"/>
</dbReference>
<evidence type="ECO:0000256" key="9">
    <source>
        <dbReference type="ARBA" id="ARBA00022989"/>
    </source>
</evidence>
<evidence type="ECO:0000256" key="12">
    <source>
        <dbReference type="ARBA" id="ARBA00024184"/>
    </source>
</evidence>
<evidence type="ECO:0000256" key="6">
    <source>
        <dbReference type="ARBA" id="ARBA00022729"/>
    </source>
</evidence>
<keyword evidence="9 14" id="KW-1133">Transmembrane helix</keyword>
<dbReference type="PROSITE" id="PS51473">
    <property type="entry name" value="GNK2"/>
    <property type="match status" value="2"/>
</dbReference>
<dbReference type="CDD" id="cd23509">
    <property type="entry name" value="Gnk2-like"/>
    <property type="match status" value="2"/>
</dbReference>
<dbReference type="InterPro" id="IPR002902">
    <property type="entry name" value="GNK2"/>
</dbReference>
<keyword evidence="4" id="KW-0945">Host-virus interaction</keyword>
<evidence type="ECO:0000256" key="4">
    <source>
        <dbReference type="ARBA" id="ARBA00022581"/>
    </source>
</evidence>
<evidence type="ECO:0000256" key="5">
    <source>
        <dbReference type="ARBA" id="ARBA00022692"/>
    </source>
</evidence>
<organism evidence="16 17">
    <name type="scientific">Acacia crassicarpa</name>
    <name type="common">northern wattle</name>
    <dbReference type="NCBI Taxonomy" id="499986"/>
    <lineage>
        <taxon>Eukaryota</taxon>
        <taxon>Viridiplantae</taxon>
        <taxon>Streptophyta</taxon>
        <taxon>Embryophyta</taxon>
        <taxon>Tracheophyta</taxon>
        <taxon>Spermatophyta</taxon>
        <taxon>Magnoliopsida</taxon>
        <taxon>eudicotyledons</taxon>
        <taxon>Gunneridae</taxon>
        <taxon>Pentapetalae</taxon>
        <taxon>rosids</taxon>
        <taxon>fabids</taxon>
        <taxon>Fabales</taxon>
        <taxon>Fabaceae</taxon>
        <taxon>Caesalpinioideae</taxon>
        <taxon>mimosoid clade</taxon>
        <taxon>Acacieae</taxon>
        <taxon>Acacia</taxon>
    </lineage>
</organism>
<dbReference type="EMBL" id="JAWXYG010000007">
    <property type="protein sequence ID" value="KAK4267836.1"/>
    <property type="molecule type" value="Genomic_DNA"/>
</dbReference>
<comment type="similarity">
    <text evidence="13">Belongs to the cysteine-rich repeat secretory protein family. Plasmodesmata-located proteins (PDLD) subfamily.</text>
</comment>
<keyword evidence="6" id="KW-0732">Signal</keyword>
<evidence type="ECO:0000256" key="11">
    <source>
        <dbReference type="ARBA" id="ARBA00023157"/>
    </source>
</evidence>
<protein>
    <recommendedName>
        <fullName evidence="15">Gnk2-homologous domain-containing protein</fullName>
    </recommendedName>
</protein>
<dbReference type="GO" id="GO:0009506">
    <property type="term" value="C:plasmodesma"/>
    <property type="evidence" value="ECO:0007669"/>
    <property type="project" value="UniProtKB-SubCell"/>
</dbReference>
<keyword evidence="2" id="KW-0813">Transport</keyword>
<gene>
    <name evidence="16" type="ORF">QN277_024569</name>
</gene>
<evidence type="ECO:0000313" key="16">
    <source>
        <dbReference type="EMBL" id="KAK4267836.1"/>
    </source>
</evidence>
<accession>A0AAE1MP76</accession>
<dbReference type="GO" id="GO:0005886">
    <property type="term" value="C:plasma membrane"/>
    <property type="evidence" value="ECO:0007669"/>
    <property type="project" value="UniProtKB-SubCell"/>
</dbReference>
<keyword evidence="17" id="KW-1185">Reference proteome</keyword>
<name>A0AAE1MP76_9FABA</name>
<sequence length="296" mass="32363">MPLKSLQQRTSINDITFILFLNLSSPLLLLFFFLFSSTIPFSFAYQPHRFIYGGCSQDKYQPNSPFESSLNTFLSSVSSSSSQSSYNSFAIGNSTSTPSDSAIFGLYQCRGDLQLKDCSKCISSCVNQIGLICPYALGASLQLEGCYIRYEHLDFLGKPDMNVRFKKCSRSSATDSEFYRRRDDVLADLEASSGFRVSTSGFVQGFGQCLGDLNSEDCSACLSDAVGKLKSLCGSAAAADVFLGQCYVRYWASGYYNEPEPSHEDQVGKSVAIIVGVLAGLAILIVLLSICRKTMD</sequence>
<dbReference type="Pfam" id="PF01657">
    <property type="entry name" value="Stress-antifung"/>
    <property type="match status" value="2"/>
</dbReference>
<evidence type="ECO:0000256" key="8">
    <source>
        <dbReference type="ARBA" id="ARBA00022949"/>
    </source>
</evidence>
<evidence type="ECO:0000256" key="2">
    <source>
        <dbReference type="ARBA" id="ARBA00022448"/>
    </source>
</evidence>
<dbReference type="Gene3D" id="3.30.430.20">
    <property type="entry name" value="Gnk2 domain, C-X8-C-X2-C motif"/>
    <property type="match status" value="2"/>
</dbReference>
<keyword evidence="5 14" id="KW-0812">Transmembrane</keyword>
<keyword evidence="10 14" id="KW-0472">Membrane</keyword>
<evidence type="ECO:0000256" key="10">
    <source>
        <dbReference type="ARBA" id="ARBA00023136"/>
    </source>
</evidence>
<feature type="domain" description="Gnk2-homologous" evidence="15">
    <location>
        <begin position="48"/>
        <end position="155"/>
    </location>
</feature>
<dbReference type="FunFam" id="3.30.430.20:FF:000011">
    <property type="entry name" value="Cysteine-rich repeat secretory protein 15"/>
    <property type="match status" value="1"/>
</dbReference>
<feature type="domain" description="Gnk2-homologous" evidence="15">
    <location>
        <begin position="156"/>
        <end position="255"/>
    </location>
</feature>
<evidence type="ECO:0000256" key="7">
    <source>
        <dbReference type="ARBA" id="ARBA00022737"/>
    </source>
</evidence>
<evidence type="ECO:0000256" key="14">
    <source>
        <dbReference type="SAM" id="Phobius"/>
    </source>
</evidence>
<keyword evidence="8" id="KW-0965">Cell junction</keyword>
<dbReference type="PANTHER" id="PTHR32080:SF2">
    <property type="entry name" value="PLASMODESMATA-LOCATED PROTEIN 8"/>
    <property type="match status" value="1"/>
</dbReference>
<keyword evidence="11" id="KW-1015">Disulfide bond</keyword>
<dbReference type="InterPro" id="IPR051378">
    <property type="entry name" value="Cell2Cell_Antifungal"/>
</dbReference>
<evidence type="ECO:0000256" key="1">
    <source>
        <dbReference type="ARBA" id="ARBA00004251"/>
    </source>
</evidence>
<dbReference type="FunFam" id="3.30.430.20:FF:000001">
    <property type="entry name" value="cysteine-rich repeat secretory protein 3"/>
    <property type="match status" value="1"/>
</dbReference>
<dbReference type="PANTHER" id="PTHR32080">
    <property type="entry name" value="ANTIFUNGAL PROTEIN GINKBILOBIN-2-LIKE"/>
    <property type="match status" value="1"/>
</dbReference>
<evidence type="ECO:0000256" key="3">
    <source>
        <dbReference type="ARBA" id="ARBA00022475"/>
    </source>
</evidence>
<proteinExistence type="inferred from homology"/>
<dbReference type="Proteomes" id="UP001293593">
    <property type="component" value="Unassembled WGS sequence"/>
</dbReference>
<feature type="transmembrane region" description="Helical" evidence="14">
    <location>
        <begin position="271"/>
        <end position="291"/>
    </location>
</feature>
<keyword evidence="3" id="KW-1003">Cell membrane</keyword>
<comment type="subcellular location">
    <subcellularLocation>
        <location evidence="12">Cell junction</location>
        <location evidence="12">Plasmodesma</location>
    </subcellularLocation>
    <subcellularLocation>
        <location evidence="1">Cell membrane</location>
        <topology evidence="1">Single-pass type I membrane protein</topology>
    </subcellularLocation>
</comment>
<feature type="transmembrane region" description="Helical" evidence="14">
    <location>
        <begin position="12"/>
        <end position="35"/>
    </location>
</feature>
<comment type="caution">
    <text evidence="16">The sequence shown here is derived from an EMBL/GenBank/DDBJ whole genome shotgun (WGS) entry which is preliminary data.</text>
</comment>
<keyword evidence="7" id="KW-0677">Repeat</keyword>
<evidence type="ECO:0000256" key="13">
    <source>
        <dbReference type="ARBA" id="ARBA00038393"/>
    </source>
</evidence>
<evidence type="ECO:0000313" key="17">
    <source>
        <dbReference type="Proteomes" id="UP001293593"/>
    </source>
</evidence>
<evidence type="ECO:0000259" key="15">
    <source>
        <dbReference type="PROSITE" id="PS51473"/>
    </source>
</evidence>
<reference evidence="16" key="1">
    <citation type="submission" date="2023-10" db="EMBL/GenBank/DDBJ databases">
        <title>Chromosome-level genome of the transformable northern wattle, Acacia crassicarpa.</title>
        <authorList>
            <person name="Massaro I."/>
            <person name="Sinha N.R."/>
            <person name="Poethig S."/>
            <person name="Leichty A.R."/>
        </authorList>
    </citation>
    <scope>NUCLEOTIDE SEQUENCE</scope>
    <source>
        <strain evidence="16">Acra3RX</strain>
        <tissue evidence="16">Leaf</tissue>
    </source>
</reference>